<gene>
    <name evidence="1" type="ORF">QQ91_0012585</name>
</gene>
<dbReference type="AlphaFoldDB" id="A0ABD4T5A3"/>
<name>A0ABD4T5A3_9CYAN</name>
<dbReference type="Proteomes" id="UP000031561">
    <property type="component" value="Unassembled WGS sequence"/>
</dbReference>
<proteinExistence type="predicted"/>
<reference evidence="1 2" key="1">
    <citation type="journal article" date="2015" name="Genome Announc.">
        <title>Draft Genome Sequence of Filamentous Marine Cyanobacterium Lyngbya confervoides Strain BDU141951.</title>
        <authorList>
            <person name="Chandrababunaidu M.M."/>
            <person name="Sen D."/>
            <person name="Tripathy S."/>
        </authorList>
    </citation>
    <scope>NUCLEOTIDE SEQUENCE [LARGE SCALE GENOMIC DNA]</scope>
    <source>
        <strain evidence="1 2">BDU141951</strain>
    </source>
</reference>
<dbReference type="RefSeq" id="WP_166282587.1">
    <property type="nucleotide sequence ID" value="NZ_JTHE03000067.1"/>
</dbReference>
<organism evidence="1 2">
    <name type="scientific">Lyngbya confervoides BDU141951</name>
    <dbReference type="NCBI Taxonomy" id="1574623"/>
    <lineage>
        <taxon>Bacteria</taxon>
        <taxon>Bacillati</taxon>
        <taxon>Cyanobacteriota</taxon>
        <taxon>Cyanophyceae</taxon>
        <taxon>Oscillatoriophycideae</taxon>
        <taxon>Oscillatoriales</taxon>
        <taxon>Microcoleaceae</taxon>
        <taxon>Lyngbya</taxon>
    </lineage>
</organism>
<dbReference type="EMBL" id="JTHE03000067">
    <property type="protein sequence ID" value="MCM1983655.1"/>
    <property type="molecule type" value="Genomic_DNA"/>
</dbReference>
<sequence>MDASKVPLMFRAQIRGRCQLQYLPHREDPDSVLWVDEWVDKAYPNGPEFGDEVQTKTYQVSWRFVTNGGQDEGVIRPVIGAYGWPFYPGSSMKGVFRQAGETLEQKGVIPPGTIALYCGKDDTLSPGVLRFHGGYPNNLNWTDQLIDVVHPQQNWQVETENTKNKQGGAFSQISLYQPELKFGISTTDPEKVDWDLVWQIWEKGLTQGLGCRVSAGYGQFEHTKEKPLLSFHLKGQGPASKSIDDSLEFRPNIFRAALRGHAMRIFGGLTTEKNARQIVQQLFGGIHQGTHWGLLQMNFQQKSLNISQENATYRVEGKLVWSLTRSLPADQSKALKKLCQSLLQFAMVFGGFGKSWRRADHRLFMEGYEDHIIGCHWQWASDYDLVRTNPVRQLADIAPFIEKVREVAQTWMSLQGYHPTHNQLAPWRESWHPDNVLVWGRFAGDVESKVRGVEDCQAISWLHEPYRYEYRQGQTIPLTIKGSTVAGGLNQIGRIWHRMYPIVTRKRDPNDEANRLPKITPFYLELLTLFPDDSKDCKKFIQFLQSEQSDFECLWGIMSNQSLV</sequence>
<comment type="caution">
    <text evidence="1">The sequence shown here is derived from an EMBL/GenBank/DDBJ whole genome shotgun (WGS) entry which is preliminary data.</text>
</comment>
<evidence type="ECO:0000313" key="2">
    <source>
        <dbReference type="Proteomes" id="UP000031561"/>
    </source>
</evidence>
<keyword evidence="2" id="KW-1185">Reference proteome</keyword>
<protein>
    <submittedName>
        <fullName evidence="1">RAMP superfamily protein</fullName>
    </submittedName>
</protein>
<evidence type="ECO:0000313" key="1">
    <source>
        <dbReference type="EMBL" id="MCM1983655.1"/>
    </source>
</evidence>
<accession>A0ABD4T5A3</accession>